<comment type="caution">
    <text evidence="1">The sequence shown here is derived from an EMBL/GenBank/DDBJ whole genome shotgun (WGS) entry which is preliminary data.</text>
</comment>
<dbReference type="EMBL" id="QGNW01000010">
    <property type="protein sequence ID" value="RVX19031.1"/>
    <property type="molecule type" value="Genomic_DNA"/>
</dbReference>
<evidence type="ECO:0000313" key="1">
    <source>
        <dbReference type="EMBL" id="RVX19031.1"/>
    </source>
</evidence>
<proteinExistence type="predicted"/>
<sequence length="42" mass="4864">MATEKRKRKEHVPPTCTQVKLPKSRCSRKKFITAIARLAPEK</sequence>
<protein>
    <submittedName>
        <fullName evidence="1">Uncharacterized protein</fullName>
    </submittedName>
</protein>
<gene>
    <name evidence="1" type="ORF">CK203_007174</name>
</gene>
<accession>A0A438KCU2</accession>
<reference evidence="1 2" key="1">
    <citation type="journal article" date="2018" name="PLoS Genet.">
        <title>Population sequencing reveals clonal diversity and ancestral inbreeding in the grapevine cultivar Chardonnay.</title>
        <authorList>
            <person name="Roach M.J."/>
            <person name="Johnson D.L."/>
            <person name="Bohlmann J."/>
            <person name="van Vuuren H.J."/>
            <person name="Jones S.J."/>
            <person name="Pretorius I.S."/>
            <person name="Schmidt S.A."/>
            <person name="Borneman A.R."/>
        </authorList>
    </citation>
    <scope>NUCLEOTIDE SEQUENCE [LARGE SCALE GENOMIC DNA]</scope>
    <source>
        <strain evidence="2">cv. Chardonnay</strain>
        <tissue evidence="1">Leaf</tissue>
    </source>
</reference>
<dbReference type="Proteomes" id="UP000288805">
    <property type="component" value="Unassembled WGS sequence"/>
</dbReference>
<evidence type="ECO:0000313" key="2">
    <source>
        <dbReference type="Proteomes" id="UP000288805"/>
    </source>
</evidence>
<dbReference type="AlphaFoldDB" id="A0A438KCU2"/>
<organism evidence="1 2">
    <name type="scientific">Vitis vinifera</name>
    <name type="common">Grape</name>
    <dbReference type="NCBI Taxonomy" id="29760"/>
    <lineage>
        <taxon>Eukaryota</taxon>
        <taxon>Viridiplantae</taxon>
        <taxon>Streptophyta</taxon>
        <taxon>Embryophyta</taxon>
        <taxon>Tracheophyta</taxon>
        <taxon>Spermatophyta</taxon>
        <taxon>Magnoliopsida</taxon>
        <taxon>eudicotyledons</taxon>
        <taxon>Gunneridae</taxon>
        <taxon>Pentapetalae</taxon>
        <taxon>rosids</taxon>
        <taxon>Vitales</taxon>
        <taxon>Vitaceae</taxon>
        <taxon>Viteae</taxon>
        <taxon>Vitis</taxon>
    </lineage>
</organism>
<name>A0A438KCU2_VITVI</name>